<dbReference type="EMBL" id="CP060394">
    <property type="protein sequence ID" value="QNI31395.1"/>
    <property type="molecule type" value="Genomic_DNA"/>
</dbReference>
<dbReference type="RefSeq" id="WP_186741995.1">
    <property type="nucleotide sequence ID" value="NZ_CP060394.1"/>
</dbReference>
<reference evidence="6 7" key="1">
    <citation type="submission" date="2020-08" db="EMBL/GenBank/DDBJ databases">
        <title>Edaphobacter telluris sp. nov. and Acidobacterium dinghuensis sp. nov., two acidobacteria isolated from forest soil.</title>
        <authorList>
            <person name="Fu J."/>
            <person name="Qiu L."/>
        </authorList>
    </citation>
    <scope>NUCLEOTIDE SEQUENCE [LARGE SCALE GENOMIC DNA]</scope>
    <source>
        <strain evidence="6">4Y35</strain>
    </source>
</reference>
<dbReference type="InterPro" id="IPR004384">
    <property type="entry name" value="RNA_MeTrfase_TrmJ/LasT"/>
</dbReference>
<keyword evidence="3 6" id="KW-0808">Transferase</keyword>
<sequence>MLTGEQLERVCVVLVRARNPNNIGAVARAMYGFGFEELRVVSEYPVALSEARSAVDAAEVLAGAREFSRLADAIADCTLVIGTTAGGKRVQEHPLYPLAEGGGIVRAHLSSDDRSRVALIFGSEKTGLSRDELSYCNWTMTIPMFEREGVRHPSMNLGQAAAVCLYELIRGGDLPASVAVADAMAGDLDRLTILLAELLDKSEYTRRHPASGDAAALRRLVRRMQFDSADAAMWMGILRQALWKIRDKRP</sequence>
<dbReference type="PANTHER" id="PTHR42786:SF2">
    <property type="entry name" value="TRNA (CYTIDINE_URIDINE-2'-O-)-METHYLTRANSFERASE TRMJ"/>
    <property type="match status" value="1"/>
</dbReference>
<dbReference type="Pfam" id="PF00588">
    <property type="entry name" value="SpoU_methylase"/>
    <property type="match status" value="1"/>
</dbReference>
<dbReference type="AlphaFoldDB" id="A0A7G8BFS5"/>
<dbReference type="PIRSF" id="PIRSF004808">
    <property type="entry name" value="LasT"/>
    <property type="match status" value="1"/>
</dbReference>
<evidence type="ECO:0000256" key="2">
    <source>
        <dbReference type="ARBA" id="ARBA00022603"/>
    </source>
</evidence>
<dbReference type="InterPro" id="IPR029028">
    <property type="entry name" value="Alpha/beta_knot_MTases"/>
</dbReference>
<evidence type="ECO:0000313" key="7">
    <source>
        <dbReference type="Proteomes" id="UP000515312"/>
    </source>
</evidence>
<dbReference type="GO" id="GO:0005829">
    <property type="term" value="C:cytosol"/>
    <property type="evidence" value="ECO:0007669"/>
    <property type="project" value="TreeGrafter"/>
</dbReference>
<feature type="domain" description="tRNA/rRNA methyltransferase SpoU type" evidence="5">
    <location>
        <begin position="10"/>
        <end position="166"/>
    </location>
</feature>
<dbReference type="KEGG" id="adin:H7849_20300"/>
<dbReference type="Gene3D" id="1.10.8.590">
    <property type="match status" value="1"/>
</dbReference>
<evidence type="ECO:0000313" key="6">
    <source>
        <dbReference type="EMBL" id="QNI31395.1"/>
    </source>
</evidence>
<dbReference type="GO" id="GO:0002128">
    <property type="term" value="P:tRNA nucleoside ribose methylation"/>
    <property type="evidence" value="ECO:0007669"/>
    <property type="project" value="TreeGrafter"/>
</dbReference>
<keyword evidence="4" id="KW-0949">S-adenosyl-L-methionine</keyword>
<dbReference type="PANTHER" id="PTHR42786">
    <property type="entry name" value="TRNA/RRNA METHYLTRANSFERASE"/>
    <property type="match status" value="1"/>
</dbReference>
<accession>A0A7G8BFS5</accession>
<dbReference type="GO" id="GO:0008173">
    <property type="term" value="F:RNA methyltransferase activity"/>
    <property type="evidence" value="ECO:0007669"/>
    <property type="project" value="InterPro"/>
</dbReference>
<evidence type="ECO:0000259" key="5">
    <source>
        <dbReference type="Pfam" id="PF00588"/>
    </source>
</evidence>
<protein>
    <submittedName>
        <fullName evidence="6">RNA methyltransferase</fullName>
    </submittedName>
</protein>
<gene>
    <name evidence="6" type="ORF">H7849_20300</name>
</gene>
<dbReference type="SUPFAM" id="SSF75217">
    <property type="entry name" value="alpha/beta knot"/>
    <property type="match status" value="1"/>
</dbReference>
<keyword evidence="2 6" id="KW-0489">Methyltransferase</keyword>
<name>A0A7G8BFS5_9BACT</name>
<comment type="similarity">
    <text evidence="1">Belongs to the class IV-like SAM-binding methyltransferase superfamily. RNA methyltransferase TrmH family.</text>
</comment>
<evidence type="ECO:0000256" key="4">
    <source>
        <dbReference type="ARBA" id="ARBA00022691"/>
    </source>
</evidence>
<organism evidence="6 7">
    <name type="scientific">Alloacidobacterium dinghuense</name>
    <dbReference type="NCBI Taxonomy" id="2763107"/>
    <lineage>
        <taxon>Bacteria</taxon>
        <taxon>Pseudomonadati</taxon>
        <taxon>Acidobacteriota</taxon>
        <taxon>Terriglobia</taxon>
        <taxon>Terriglobales</taxon>
        <taxon>Acidobacteriaceae</taxon>
        <taxon>Alloacidobacterium</taxon>
    </lineage>
</organism>
<keyword evidence="7" id="KW-1185">Reference proteome</keyword>
<dbReference type="GO" id="GO:0003723">
    <property type="term" value="F:RNA binding"/>
    <property type="evidence" value="ECO:0007669"/>
    <property type="project" value="InterPro"/>
</dbReference>
<dbReference type="Gene3D" id="3.40.1280.10">
    <property type="match status" value="1"/>
</dbReference>
<evidence type="ECO:0000256" key="1">
    <source>
        <dbReference type="ARBA" id="ARBA00007228"/>
    </source>
</evidence>
<dbReference type="InterPro" id="IPR001537">
    <property type="entry name" value="SpoU_MeTrfase"/>
</dbReference>
<dbReference type="InterPro" id="IPR029026">
    <property type="entry name" value="tRNA_m1G_MTases_N"/>
</dbReference>
<dbReference type="Proteomes" id="UP000515312">
    <property type="component" value="Chromosome"/>
</dbReference>
<dbReference type="CDD" id="cd18093">
    <property type="entry name" value="SpoU-like_TrmJ"/>
    <property type="match status" value="1"/>
</dbReference>
<evidence type="ECO:0000256" key="3">
    <source>
        <dbReference type="ARBA" id="ARBA00022679"/>
    </source>
</evidence>
<proteinExistence type="inferred from homology"/>